<dbReference type="RefSeq" id="WP_390408588.1">
    <property type="nucleotide sequence ID" value="NZ_BAABYW010000001.1"/>
</dbReference>
<organism evidence="1 2">
    <name type="scientific">Blautia hominis</name>
    <dbReference type="NCBI Taxonomy" id="2025493"/>
    <lineage>
        <taxon>Bacteria</taxon>
        <taxon>Bacillati</taxon>
        <taxon>Bacillota</taxon>
        <taxon>Clostridia</taxon>
        <taxon>Lachnospirales</taxon>
        <taxon>Lachnospiraceae</taxon>
        <taxon>Blautia</taxon>
    </lineage>
</organism>
<name>A0ABQ0BFN9_9FIRM</name>
<accession>A0ABQ0BFN9</accession>
<evidence type="ECO:0000313" key="1">
    <source>
        <dbReference type="EMBL" id="GAA6410280.1"/>
    </source>
</evidence>
<dbReference type="EMBL" id="BAABYW010000001">
    <property type="protein sequence ID" value="GAA6410280.1"/>
    <property type="molecule type" value="Genomic_DNA"/>
</dbReference>
<protein>
    <submittedName>
        <fullName evidence="1">Uncharacterized protein</fullName>
    </submittedName>
</protein>
<reference evidence="1 2" key="1">
    <citation type="submission" date="2024-04" db="EMBL/GenBank/DDBJ databases">
        <title>Defined microbial consortia suppress multidrug-resistant proinflammatory Enterobacteriaceae via ecological control.</title>
        <authorList>
            <person name="Furuichi M."/>
            <person name="Kawaguchi T."/>
            <person name="Pust M."/>
            <person name="Yasuma K."/>
            <person name="Plichta D."/>
            <person name="Hasegawa N."/>
            <person name="Ohya T."/>
            <person name="Bhattarai S."/>
            <person name="Sasajima S."/>
            <person name="Aoto Y."/>
            <person name="Tuganbaev T."/>
            <person name="Yaginuma M."/>
            <person name="Ueda M."/>
            <person name="Okahashi N."/>
            <person name="Amafuji K."/>
            <person name="Kiridooshi Y."/>
            <person name="Sugita K."/>
            <person name="Strazar M."/>
            <person name="Skelly A."/>
            <person name="Suda W."/>
            <person name="Hattori M."/>
            <person name="Nakamoto N."/>
            <person name="Caballero S."/>
            <person name="Norman J."/>
            <person name="Olle B."/>
            <person name="Tanoue T."/>
            <person name="Arita M."/>
            <person name="Bucci V."/>
            <person name="Atarashi K."/>
            <person name="Xavier R."/>
            <person name="Honda K."/>
        </authorList>
    </citation>
    <scope>NUCLEOTIDE SEQUENCE [LARGE SCALE GENOMIC DNA]</scope>
    <source>
        <strain evidence="2">k04-0078-D8-1</strain>
    </source>
</reference>
<comment type="caution">
    <text evidence="1">The sequence shown here is derived from an EMBL/GenBank/DDBJ whole genome shotgun (WGS) entry which is preliminary data.</text>
</comment>
<keyword evidence="2" id="KW-1185">Reference proteome</keyword>
<gene>
    <name evidence="1" type="ORF">K040078D81_43970</name>
</gene>
<evidence type="ECO:0000313" key="2">
    <source>
        <dbReference type="Proteomes" id="UP001600943"/>
    </source>
</evidence>
<dbReference type="Proteomes" id="UP001600943">
    <property type="component" value="Unassembled WGS sequence"/>
</dbReference>
<proteinExistence type="predicted"/>
<sequence length="40" mass="4031">MKGKKRAAGFLAAAVLAGTLLCSGIYAYLSAQAGQVNGRC</sequence>